<dbReference type="OrthoDB" id="333905at2759"/>
<dbReference type="EMBL" id="HG994582">
    <property type="protein sequence ID" value="CAF2891293.1"/>
    <property type="molecule type" value="Genomic_DNA"/>
</dbReference>
<feature type="compositionally biased region" description="Basic and acidic residues" evidence="1">
    <location>
        <begin position="309"/>
        <end position="320"/>
    </location>
</feature>
<feature type="region of interest" description="Disordered" evidence="1">
    <location>
        <begin position="107"/>
        <end position="227"/>
    </location>
</feature>
<evidence type="ECO:0000313" key="3">
    <source>
        <dbReference type="Proteomes" id="UP000675881"/>
    </source>
</evidence>
<feature type="compositionally biased region" description="Polar residues" evidence="1">
    <location>
        <begin position="293"/>
        <end position="308"/>
    </location>
</feature>
<name>A0A7R8CV64_LEPSM</name>
<gene>
    <name evidence="2" type="ORF">LSAA_7661</name>
</gene>
<evidence type="ECO:0000313" key="2">
    <source>
        <dbReference type="EMBL" id="CAF2891293.1"/>
    </source>
</evidence>
<feature type="compositionally biased region" description="Polar residues" evidence="1">
    <location>
        <begin position="175"/>
        <end position="203"/>
    </location>
</feature>
<accession>A0A7R8CV64</accession>
<dbReference type="AlphaFoldDB" id="A0A7R8CV64"/>
<dbReference type="SUPFAM" id="SSF63491">
    <property type="entry name" value="BAG domain"/>
    <property type="match status" value="1"/>
</dbReference>
<feature type="compositionally biased region" description="Basic and acidic residues" evidence="1">
    <location>
        <begin position="139"/>
        <end position="150"/>
    </location>
</feature>
<dbReference type="Proteomes" id="UP000675881">
    <property type="component" value="Chromosome 3"/>
</dbReference>
<feature type="compositionally biased region" description="Polar residues" evidence="1">
    <location>
        <begin position="108"/>
        <end position="121"/>
    </location>
</feature>
<feature type="region of interest" description="Disordered" evidence="1">
    <location>
        <begin position="1"/>
        <end position="23"/>
    </location>
</feature>
<dbReference type="SMART" id="SM00264">
    <property type="entry name" value="BAG"/>
    <property type="match status" value="1"/>
</dbReference>
<reference evidence="2" key="1">
    <citation type="submission" date="2021-02" db="EMBL/GenBank/DDBJ databases">
        <authorList>
            <person name="Bekaert M."/>
        </authorList>
    </citation>
    <scope>NUCLEOTIDE SEQUENCE</scope>
    <source>
        <strain evidence="2">IoA-00</strain>
    </source>
</reference>
<dbReference type="Gene3D" id="1.20.58.120">
    <property type="entry name" value="BAG domain"/>
    <property type="match status" value="1"/>
</dbReference>
<dbReference type="InterPro" id="IPR036533">
    <property type="entry name" value="BAG_dom_sf"/>
</dbReference>
<organism evidence="2 3">
    <name type="scientific">Lepeophtheirus salmonis</name>
    <name type="common">Salmon louse</name>
    <name type="synonym">Caligus salmonis</name>
    <dbReference type="NCBI Taxonomy" id="72036"/>
    <lineage>
        <taxon>Eukaryota</taxon>
        <taxon>Metazoa</taxon>
        <taxon>Ecdysozoa</taxon>
        <taxon>Arthropoda</taxon>
        <taxon>Crustacea</taxon>
        <taxon>Multicrustacea</taxon>
        <taxon>Hexanauplia</taxon>
        <taxon>Copepoda</taxon>
        <taxon>Siphonostomatoida</taxon>
        <taxon>Caligidae</taxon>
        <taxon>Lepeophtheirus</taxon>
    </lineage>
</organism>
<evidence type="ECO:0000256" key="1">
    <source>
        <dbReference type="SAM" id="MobiDB-lite"/>
    </source>
</evidence>
<sequence length="388" mass="44477">MADHYQAHPSHGRMSKDPFEQKIRDPLNHNQMRDPFDFPQFFNNGRNIQDPHMFRSPRRSFPSPHHGFDEGFNRGFNVEDSPSSMFPRHEPGHHVESIPIKVIHEKSPSQNVTRPSTSENSPHPFQQKQQPPHHHHHPFTGERAHSEPPKSFHQRMSTLHPPQSIPERQDEDPNPITTSASAPSVPGETTTLPEQVSNEPTKFSSPSTTSSPPTPSSQNANPQIRHIPIVVEGRDVPVFNRKLSEKTNTRPKSLQVLFHYRKAQYPFHAVQNLMQEKQKKENLCEKKIDDVDNSLSNEKGTPQETNNVAEEKAQDEPKDPALEKVKSIQGNLAEITRRIEEFKGSKRDKEYLYLDEMLTRHLLSLDGIDSGGKEEIRKIRKESIKQVQ</sequence>
<protein>
    <submittedName>
        <fullName evidence="2">(salmon louse) hypothetical protein</fullName>
    </submittedName>
</protein>
<feature type="region of interest" description="Disordered" evidence="1">
    <location>
        <begin position="73"/>
        <end position="92"/>
    </location>
</feature>
<feature type="compositionally biased region" description="Basic and acidic residues" evidence="1">
    <location>
        <begin position="14"/>
        <end position="23"/>
    </location>
</feature>
<feature type="region of interest" description="Disordered" evidence="1">
    <location>
        <begin position="292"/>
        <end position="320"/>
    </location>
</feature>
<proteinExistence type="predicted"/>
<dbReference type="InterPro" id="IPR003103">
    <property type="entry name" value="BAG_domain"/>
</dbReference>
<dbReference type="Pfam" id="PF02179">
    <property type="entry name" value="BAG"/>
    <property type="match status" value="1"/>
</dbReference>
<dbReference type="GO" id="GO:0051087">
    <property type="term" value="F:protein-folding chaperone binding"/>
    <property type="evidence" value="ECO:0007669"/>
    <property type="project" value="InterPro"/>
</dbReference>
<dbReference type="PROSITE" id="PS51035">
    <property type="entry name" value="BAG"/>
    <property type="match status" value="1"/>
</dbReference>
<keyword evidence="3" id="KW-1185">Reference proteome</keyword>